<dbReference type="GO" id="GO:0005886">
    <property type="term" value="C:plasma membrane"/>
    <property type="evidence" value="ECO:0007669"/>
    <property type="project" value="TreeGrafter"/>
</dbReference>
<organism evidence="3 4">
    <name type="scientific">Tripterygium wilfordii</name>
    <name type="common">Thunder God vine</name>
    <dbReference type="NCBI Taxonomy" id="458696"/>
    <lineage>
        <taxon>Eukaryota</taxon>
        <taxon>Viridiplantae</taxon>
        <taxon>Streptophyta</taxon>
        <taxon>Embryophyta</taxon>
        <taxon>Tracheophyta</taxon>
        <taxon>Spermatophyta</taxon>
        <taxon>Magnoliopsida</taxon>
        <taxon>eudicotyledons</taxon>
        <taxon>Gunneridae</taxon>
        <taxon>Pentapetalae</taxon>
        <taxon>rosids</taxon>
        <taxon>fabids</taxon>
        <taxon>Celastrales</taxon>
        <taxon>Celastraceae</taxon>
        <taxon>Tripterygium</taxon>
    </lineage>
</organism>
<evidence type="ECO:0000313" key="3">
    <source>
        <dbReference type="EMBL" id="KAF5753095.1"/>
    </source>
</evidence>
<dbReference type="Proteomes" id="UP000593562">
    <property type="component" value="Unassembled WGS sequence"/>
</dbReference>
<accession>A0A7J7E3B5</accession>
<dbReference type="PANTHER" id="PTHR33159:SF66">
    <property type="entry name" value="RPM1-INTERACTING PROTEIN 4 (RIN4) FAMILY PROTEIN"/>
    <property type="match status" value="1"/>
</dbReference>
<reference evidence="3 4" key="1">
    <citation type="journal article" date="2020" name="Nat. Commun.">
        <title>Genome of Tripterygium wilfordii and identification of cytochrome P450 involved in triptolide biosynthesis.</title>
        <authorList>
            <person name="Tu L."/>
            <person name="Su P."/>
            <person name="Zhang Z."/>
            <person name="Gao L."/>
            <person name="Wang J."/>
            <person name="Hu T."/>
            <person name="Zhou J."/>
            <person name="Zhang Y."/>
            <person name="Zhao Y."/>
            <person name="Liu Y."/>
            <person name="Song Y."/>
            <person name="Tong Y."/>
            <person name="Lu Y."/>
            <person name="Yang J."/>
            <person name="Xu C."/>
            <person name="Jia M."/>
            <person name="Peters R.J."/>
            <person name="Huang L."/>
            <person name="Gao W."/>
        </authorList>
    </citation>
    <scope>NUCLEOTIDE SEQUENCE [LARGE SCALE GENOMIC DNA]</scope>
    <source>
        <strain evidence="4">cv. XIE 37</strain>
        <tissue evidence="3">Leaf</tissue>
    </source>
</reference>
<dbReference type="AlphaFoldDB" id="A0A7J7E3B5"/>
<dbReference type="InterPro" id="IPR008700">
    <property type="entry name" value="TypeIII_avirulence_cleave"/>
</dbReference>
<comment type="caution">
    <text evidence="3">The sequence shown here is derived from an EMBL/GenBank/DDBJ whole genome shotgun (WGS) entry which is preliminary data.</text>
</comment>
<name>A0A7J7E3B5_TRIWF</name>
<dbReference type="InterPro" id="IPR040387">
    <property type="entry name" value="RIN4/NOI4"/>
</dbReference>
<evidence type="ECO:0000259" key="2">
    <source>
        <dbReference type="Pfam" id="PF05627"/>
    </source>
</evidence>
<dbReference type="Pfam" id="PF05627">
    <property type="entry name" value="AvrRpt-cleavage"/>
    <property type="match status" value="1"/>
</dbReference>
<feature type="domain" description="RIN4 pathogenic type III effector avirulence factor Avr cleavage site" evidence="2">
    <location>
        <begin position="10"/>
        <end position="41"/>
    </location>
</feature>
<gene>
    <name evidence="3" type="ORF">HS088_TW01G01014</name>
</gene>
<keyword evidence="4" id="KW-1185">Reference proteome</keyword>
<protein>
    <recommendedName>
        <fullName evidence="2">RIN4 pathogenic type III effector avirulence factor Avr cleavage site domain-containing protein</fullName>
    </recommendedName>
</protein>
<sequence length="71" mass="7727">MASESNNIARALPKFGEWDVNDPASTEGYTVIFSKAGDQKKTNNAATKATSGRKQQTNTPKSPIRKCFCFA</sequence>
<feature type="region of interest" description="Disordered" evidence="1">
    <location>
        <begin position="36"/>
        <end position="62"/>
    </location>
</feature>
<dbReference type="PANTHER" id="PTHR33159">
    <property type="entry name" value="RPM1-INTERACTING PROTEIN 4 (RIN4) FAMILY PROTEIN"/>
    <property type="match status" value="1"/>
</dbReference>
<evidence type="ECO:0000256" key="1">
    <source>
        <dbReference type="SAM" id="MobiDB-lite"/>
    </source>
</evidence>
<proteinExistence type="predicted"/>
<evidence type="ECO:0000313" key="4">
    <source>
        <dbReference type="Proteomes" id="UP000593562"/>
    </source>
</evidence>
<dbReference type="InParanoid" id="A0A7J7E3B5"/>
<feature type="compositionally biased region" description="Polar residues" evidence="1">
    <location>
        <begin position="42"/>
        <end position="61"/>
    </location>
</feature>
<dbReference type="EMBL" id="JAAARO010000001">
    <property type="protein sequence ID" value="KAF5753095.1"/>
    <property type="molecule type" value="Genomic_DNA"/>
</dbReference>